<dbReference type="Proteomes" id="UP001062443">
    <property type="component" value="Unassembled WGS sequence"/>
</dbReference>
<accession>A0ABQ0QIZ8</accession>
<evidence type="ECO:0000313" key="2">
    <source>
        <dbReference type="Proteomes" id="UP001062443"/>
    </source>
</evidence>
<proteinExistence type="predicted"/>
<evidence type="ECO:0000313" key="1">
    <source>
        <dbReference type="EMBL" id="GBR46468.1"/>
    </source>
</evidence>
<organism evidence="1 2">
    <name type="scientific">Neokomagataea tanensis NBRC 106556</name>
    <dbReference type="NCBI Taxonomy" id="1223519"/>
    <lineage>
        <taxon>Bacteria</taxon>
        <taxon>Pseudomonadati</taxon>
        <taxon>Pseudomonadota</taxon>
        <taxon>Alphaproteobacteria</taxon>
        <taxon>Acetobacterales</taxon>
        <taxon>Acetobacteraceae</taxon>
        <taxon>Neokomagataea</taxon>
    </lineage>
</organism>
<dbReference type="EMBL" id="BAQB01000014">
    <property type="protein sequence ID" value="GBR46468.1"/>
    <property type="molecule type" value="Genomic_DNA"/>
</dbReference>
<comment type="caution">
    <text evidence="1">The sequence shown here is derived from an EMBL/GenBank/DDBJ whole genome shotgun (WGS) entry which is preliminary data.</text>
</comment>
<name>A0ABQ0QIZ8_9PROT</name>
<keyword evidence="2" id="KW-1185">Reference proteome</keyword>
<reference evidence="1" key="1">
    <citation type="submission" date="2013-04" db="EMBL/GenBank/DDBJ databases">
        <title>The genome sequencing project of 58 acetic acid bacteria.</title>
        <authorList>
            <person name="Okamoto-Kainuma A."/>
            <person name="Ishikawa M."/>
            <person name="Umino S."/>
            <person name="Koizumi Y."/>
            <person name="Shiwa Y."/>
            <person name="Yoshikawa H."/>
            <person name="Matsutani M."/>
            <person name="Matsushita K."/>
        </authorList>
    </citation>
    <scope>NUCLEOTIDE SEQUENCE</scope>
    <source>
        <strain evidence="1">NBRC 106556</strain>
    </source>
</reference>
<sequence length="80" mass="8630">MFGGVCADVGTMAPDHPISTAIEAQKYTRRIARRITGETHCTAYDGADLMMEGKGKAWRKDVIPNGVCVESYAADSTHTP</sequence>
<protein>
    <submittedName>
        <fullName evidence="1">Uncharacterized protein</fullName>
    </submittedName>
</protein>
<gene>
    <name evidence="1" type="ORF">AA106556_1120</name>
</gene>